<keyword evidence="1" id="KW-0472">Membrane</keyword>
<name>A0A645D3Z0_9ZZZZ</name>
<comment type="caution">
    <text evidence="2">The sequence shown here is derived from an EMBL/GenBank/DDBJ whole genome shotgun (WGS) entry which is preliminary data.</text>
</comment>
<dbReference type="AlphaFoldDB" id="A0A645D3Z0"/>
<keyword evidence="1" id="KW-0812">Transmembrane</keyword>
<sequence length="186" mass="19351">MFTVAADGKLSSSGELLLIVSLVAGTLAGELLQIDARLNRFSQKIERRVGAEGFAAAFVNGTLLFCVGAMTVVGAINDGLHHDPGVLYVKSMLDGISSIVFGATLGVGVCFAAIPLLLYQGGLTLAAGLVAPYLQGELLGQICMVGYAMVACIGINFLTSEPRIKTANLLPALLVPVLWAVVQNFI</sequence>
<feature type="transmembrane region" description="Helical" evidence="1">
    <location>
        <begin position="96"/>
        <end position="118"/>
    </location>
</feature>
<feature type="transmembrane region" description="Helical" evidence="1">
    <location>
        <begin position="54"/>
        <end position="76"/>
    </location>
</feature>
<proteinExistence type="predicted"/>
<feature type="transmembrane region" description="Helical" evidence="1">
    <location>
        <begin position="16"/>
        <end position="34"/>
    </location>
</feature>
<reference evidence="2" key="1">
    <citation type="submission" date="2019-08" db="EMBL/GenBank/DDBJ databases">
        <authorList>
            <person name="Kucharzyk K."/>
            <person name="Murdoch R.W."/>
            <person name="Higgins S."/>
            <person name="Loffler F."/>
        </authorList>
    </citation>
    <scope>NUCLEOTIDE SEQUENCE</scope>
</reference>
<dbReference type="PANTHER" id="PTHR36111:SF2">
    <property type="entry name" value="INNER MEMBRANE PROTEIN"/>
    <property type="match status" value="1"/>
</dbReference>
<dbReference type="InterPro" id="IPR007563">
    <property type="entry name" value="DUF554"/>
</dbReference>
<keyword evidence="1" id="KW-1133">Transmembrane helix</keyword>
<feature type="transmembrane region" description="Helical" evidence="1">
    <location>
        <begin position="138"/>
        <end position="158"/>
    </location>
</feature>
<evidence type="ECO:0000256" key="1">
    <source>
        <dbReference type="SAM" id="Phobius"/>
    </source>
</evidence>
<organism evidence="2">
    <name type="scientific">bioreactor metagenome</name>
    <dbReference type="NCBI Taxonomy" id="1076179"/>
    <lineage>
        <taxon>unclassified sequences</taxon>
        <taxon>metagenomes</taxon>
        <taxon>ecological metagenomes</taxon>
    </lineage>
</organism>
<dbReference type="PANTHER" id="PTHR36111">
    <property type="entry name" value="INNER MEMBRANE PROTEIN-RELATED"/>
    <property type="match status" value="1"/>
</dbReference>
<gene>
    <name evidence="2" type="primary">ydfK_24</name>
    <name evidence="2" type="ORF">SDC9_130847</name>
</gene>
<accession>A0A645D3Z0</accession>
<dbReference type="Pfam" id="PF04474">
    <property type="entry name" value="DUF554"/>
    <property type="match status" value="1"/>
</dbReference>
<protein>
    <submittedName>
        <fullName evidence="2">Putative membrane protein YdfK</fullName>
    </submittedName>
</protein>
<dbReference type="EMBL" id="VSSQ01032500">
    <property type="protein sequence ID" value="MPM83778.1"/>
    <property type="molecule type" value="Genomic_DNA"/>
</dbReference>
<evidence type="ECO:0000313" key="2">
    <source>
        <dbReference type="EMBL" id="MPM83778.1"/>
    </source>
</evidence>